<dbReference type="PANTHER" id="PTHR46830:SF2">
    <property type="entry name" value="ALPHA-1,4-N-ACETYLGLUCOSAMINYLTRANSFERASE"/>
    <property type="match status" value="1"/>
</dbReference>
<dbReference type="KEGG" id="abg:Asbog_02328"/>
<dbReference type="Pfam" id="PF04488">
    <property type="entry name" value="Gly_transf_sug"/>
    <property type="match status" value="1"/>
</dbReference>
<dbReference type="AlphaFoldDB" id="A0AAN4U3U7"/>
<dbReference type="Proteomes" id="UP000321287">
    <property type="component" value="Unassembled WGS sequence"/>
</dbReference>
<evidence type="ECO:0000313" key="2">
    <source>
        <dbReference type="EMBL" id="GEL54928.1"/>
    </source>
</evidence>
<sequence>MVLRVISKADAETLRKFRKRNPAADNLEVVPSFDVLALDRSYMVENGLLDVNIRASDDQVAEIFSHVIQWSQCVADGVPRTIFSDKSSIPDNFEELANALLQTLPEDWDLIVWGVDYNGLMIVKMPSQMGDCILKCDDHPSTGPTGPLGERKTPALLLKLSAIEGMSGYTVSPRGASILMNSLPIREYSYRSKLAGREMRGVSLSTLFSSLIEHGAMAAHVSFPPLVVGRLPEDVFKSVGAVDESFDYAYINVRQLFDDCLSKSACRPICSNEAEAFPKLIHFVETTPEKVVFDDVNYFSEKKPPGIRPFGFSHYMAVLSAATHHPGFRIVLWCIAEREGPYWEAVKHIADIVIVPAPQRIFGNPVMHPAHQSDIIRMSVLRAYGGIYLDLDTITLKSLEPLFSATQTVMARELISTDPRVEAESLGNSVILSPPDAPFMAAWWDSYKHFDSRYWAHSSTKMPHLLNAARPGLGAILAPEAFFVPSWDRAGLSSLFEQAVAFPDAYVFHLWESMSWPVLKEIDEANIWSRFDTYSLACRAILSKGHIEHLAELRDRCAAFPLVSTGDHGLQSVFQQIYRNNDWGSSGKVYSGVGSDPDKCSDYINFICHYIIRNKFRTVLDIGCGDFRVGAEIARRCPDTMFVAMDLVYEVIAVNKRTYSNLTNVHFGVINLVEQVPVADGDLVIVKDVLQHLSNQSIIKAISNISRYREIILVNYMLPDYPVINEDKVDGKHIRGGRLDFSLAPFGFTTETLARLIIKGSPGLTEVVRYRPATG</sequence>
<dbReference type="SUPFAM" id="SSF53448">
    <property type="entry name" value="Nucleotide-diphospho-sugar transferases"/>
    <property type="match status" value="1"/>
</dbReference>
<dbReference type="PANTHER" id="PTHR46830">
    <property type="entry name" value="TRANSFERASE, PUTATIVE-RELATED"/>
    <property type="match status" value="1"/>
</dbReference>
<evidence type="ECO:0000313" key="3">
    <source>
        <dbReference type="Proteomes" id="UP000321287"/>
    </source>
</evidence>
<dbReference type="CDD" id="cd02440">
    <property type="entry name" value="AdoMet_MTases"/>
    <property type="match status" value="1"/>
</dbReference>
<dbReference type="InterPro" id="IPR029063">
    <property type="entry name" value="SAM-dependent_MTases_sf"/>
</dbReference>
<dbReference type="GeneID" id="78227342"/>
<feature type="domain" description="Methyltransferase" evidence="1">
    <location>
        <begin position="619"/>
        <end position="707"/>
    </location>
</feature>
<dbReference type="InterPro" id="IPR041698">
    <property type="entry name" value="Methyltransf_25"/>
</dbReference>
<evidence type="ECO:0000259" key="1">
    <source>
        <dbReference type="Pfam" id="PF13649"/>
    </source>
</evidence>
<reference evidence="2 3" key="1">
    <citation type="submission" date="2019-07" db="EMBL/GenBank/DDBJ databases">
        <title>Whole genome shotgun sequence of Asaia bogorensis NBRC 16594.</title>
        <authorList>
            <person name="Hosoyama A."/>
            <person name="Uohara A."/>
            <person name="Ohji S."/>
            <person name="Ichikawa N."/>
        </authorList>
    </citation>
    <scope>NUCLEOTIDE SEQUENCE [LARGE SCALE GENOMIC DNA]</scope>
    <source>
        <strain evidence="2 3">NBRC 16594</strain>
    </source>
</reference>
<name>A0AAN4U3U7_9PROT</name>
<keyword evidence="3" id="KW-1185">Reference proteome</keyword>
<dbReference type="InterPro" id="IPR029044">
    <property type="entry name" value="Nucleotide-diphossugar_trans"/>
</dbReference>
<dbReference type="Gene3D" id="3.90.550.20">
    <property type="match status" value="1"/>
</dbReference>
<dbReference type="InterPro" id="IPR007577">
    <property type="entry name" value="GlycoTrfase_DXD_sugar-bd_CS"/>
</dbReference>
<comment type="caution">
    <text evidence="2">The sequence shown here is derived from an EMBL/GenBank/DDBJ whole genome shotgun (WGS) entry which is preliminary data.</text>
</comment>
<proteinExistence type="predicted"/>
<dbReference type="SUPFAM" id="SSF53335">
    <property type="entry name" value="S-adenosyl-L-methionine-dependent methyltransferases"/>
    <property type="match status" value="1"/>
</dbReference>
<accession>A0AAN4U3U7</accession>
<dbReference type="EMBL" id="BJVS01000015">
    <property type="protein sequence ID" value="GEL54928.1"/>
    <property type="molecule type" value="Genomic_DNA"/>
</dbReference>
<gene>
    <name evidence="2" type="ORF">ABO01nite_29350</name>
</gene>
<protein>
    <recommendedName>
        <fullName evidence="1">Methyltransferase domain-containing protein</fullName>
    </recommendedName>
</protein>
<organism evidence="2 3">
    <name type="scientific">Asaia bogorensis NBRC 16594</name>
    <dbReference type="NCBI Taxonomy" id="1231624"/>
    <lineage>
        <taxon>Bacteria</taxon>
        <taxon>Pseudomonadati</taxon>
        <taxon>Pseudomonadota</taxon>
        <taxon>Alphaproteobacteria</taxon>
        <taxon>Acetobacterales</taxon>
        <taxon>Acetobacteraceae</taxon>
        <taxon>Asaia</taxon>
    </lineage>
</organism>
<dbReference type="Gene3D" id="3.40.50.150">
    <property type="entry name" value="Vaccinia Virus protein VP39"/>
    <property type="match status" value="1"/>
</dbReference>
<dbReference type="Pfam" id="PF13649">
    <property type="entry name" value="Methyltransf_25"/>
    <property type="match status" value="1"/>
</dbReference>
<dbReference type="RefSeq" id="WP_062165241.1">
    <property type="nucleotide sequence ID" value="NZ_AP014690.1"/>
</dbReference>